<dbReference type="InterPro" id="IPR018957">
    <property type="entry name" value="Znf_C3HC4_RING-type"/>
</dbReference>
<dbReference type="SMART" id="SM00184">
    <property type="entry name" value="RING"/>
    <property type="match status" value="1"/>
</dbReference>
<dbReference type="InterPro" id="IPR000315">
    <property type="entry name" value="Znf_B-box"/>
</dbReference>
<dbReference type="PROSITE" id="PS50119">
    <property type="entry name" value="ZF_BBOX"/>
    <property type="match status" value="2"/>
</dbReference>
<dbReference type="Pfam" id="PF00097">
    <property type="entry name" value="zf-C3HC4"/>
    <property type="match status" value="1"/>
</dbReference>
<dbReference type="Proteomes" id="UP000078046">
    <property type="component" value="Unassembled WGS sequence"/>
</dbReference>
<dbReference type="CDD" id="cd19757">
    <property type="entry name" value="Bbox1"/>
    <property type="match status" value="1"/>
</dbReference>
<evidence type="ECO:0000313" key="7">
    <source>
        <dbReference type="EMBL" id="OAF71738.1"/>
    </source>
</evidence>
<dbReference type="Gene3D" id="3.30.40.10">
    <property type="entry name" value="Zinc/RING finger domain, C3HC4 (zinc finger)"/>
    <property type="match status" value="1"/>
</dbReference>
<feature type="domain" description="RING-type" evidence="5">
    <location>
        <begin position="12"/>
        <end position="53"/>
    </location>
</feature>
<evidence type="ECO:0000256" key="3">
    <source>
        <dbReference type="ARBA" id="ARBA00022833"/>
    </source>
</evidence>
<dbReference type="Gene3D" id="2.120.10.30">
    <property type="entry name" value="TolB, C-terminal domain"/>
    <property type="match status" value="1"/>
</dbReference>
<comment type="caution">
    <text evidence="7">The sequence shown here is derived from an EMBL/GenBank/DDBJ whole genome shotgun (WGS) entry which is preliminary data.</text>
</comment>
<gene>
    <name evidence="7" type="ORF">A3Q56_00487</name>
</gene>
<dbReference type="OrthoDB" id="10066958at2759"/>
<dbReference type="GO" id="GO:0061630">
    <property type="term" value="F:ubiquitin protein ligase activity"/>
    <property type="evidence" value="ECO:0007669"/>
    <property type="project" value="TreeGrafter"/>
</dbReference>
<keyword evidence="1" id="KW-0479">Metal-binding</keyword>
<dbReference type="PROSITE" id="PS00518">
    <property type="entry name" value="ZF_RING_1"/>
    <property type="match status" value="1"/>
</dbReference>
<dbReference type="CDD" id="cd16449">
    <property type="entry name" value="RING-HC"/>
    <property type="match status" value="1"/>
</dbReference>
<dbReference type="SUPFAM" id="SSF63825">
    <property type="entry name" value="YWTD domain"/>
    <property type="match status" value="1"/>
</dbReference>
<dbReference type="Gene3D" id="3.30.160.60">
    <property type="entry name" value="Classic Zinc Finger"/>
    <property type="match status" value="1"/>
</dbReference>
<name>A0A177BBN1_9BILA</name>
<dbReference type="PANTHER" id="PTHR25462">
    <property type="entry name" value="BONUS, ISOFORM C-RELATED"/>
    <property type="match status" value="1"/>
</dbReference>
<dbReference type="SUPFAM" id="SSF57845">
    <property type="entry name" value="B-box zinc-binding domain"/>
    <property type="match status" value="1"/>
</dbReference>
<dbReference type="InterPro" id="IPR017907">
    <property type="entry name" value="Znf_RING_CS"/>
</dbReference>
<dbReference type="InterPro" id="IPR011042">
    <property type="entry name" value="6-blade_b-propeller_TolB-like"/>
</dbReference>
<keyword evidence="8" id="KW-1185">Reference proteome</keyword>
<keyword evidence="3" id="KW-0862">Zinc</keyword>
<proteinExistence type="predicted"/>
<evidence type="ECO:0000259" key="6">
    <source>
        <dbReference type="PROSITE" id="PS50119"/>
    </source>
</evidence>
<evidence type="ECO:0000256" key="1">
    <source>
        <dbReference type="ARBA" id="ARBA00022723"/>
    </source>
</evidence>
<sequence length="912" mass="105513">MISNQLADLLMCGICLNKVESPKSLVCLHSFCHDCLRNLFLHNKSIKKCPVCSHAIDITLEAHVEELPNDFKIEQIQDILNKSLTLEHYCDLCKFFPDQTLMATKLVKHESFSNTIFYNSGLFPNRKRKCSKSESDIHCKDAKDNKYAFVYCSQCEIYICIRCKDKYHDSLNHFTDHTIISIFSDKADIASRSKSLPVFDYCALHQMSNKFYCEKCRIKLCVVCYMLVHDHSNHTDHVIDICNSEKLEKRIDFFTYSISSNLEEFQSDFHSNMTNWVFQFDSLQIENVKSSIGKRCTTIHKDLCQIENRMTQFVENLAKKLYESHIHTQLSKMKKIITVNLLPTNKDQFHAILSNTENDVKSTSPSYSENSFNKIFVHSFFNQIKLYLNQQTRGFEGYQNLLLLHESIDTIYSSIHNSDINIDLETDNDVDCSKLVKTWKMDESLQFNEDYSVINCPQLNHLVNFSISDLAQSTYISSLEKTIGFIYQLHSNPNPTEPCKNKLAAEDVNLITNNFNNLNKGKLKRKCNKLKSVFSPKKKVTDIMMSLSPKPISFKTNISTNFEETISSLKLRESDKNNNRSFRYIGFFDIKYSHFQHFDVRQTEGSIKKKLTYLTATGDSSMFVGREKYQIFESDCKFKCDDDIFKNITSLSLVCINVRNFVWKEKIFLVIDANSGLTYRIIFETENFKKELFTYRHTSAYFAFDLCLDVDASHVYITDYENNSLMKYDMDGNVIFSKKSFNSGTQTVSLKRPTFVTTDYSNNVYISDTGNSSIKVIGADGNLKTIIGKHILRMPLGIEILQLSKNTMQKSNQIGLFQPEIFIFTVDNILKTVFVFNICGNVLKKIDMSFKIESPIDLSVDMKLKKLYILQSSLSDVLTSLCQQLMQENVDDKSQRCPKVRPKISFWDIIFE</sequence>
<keyword evidence="2 4" id="KW-0863">Zinc-finger</keyword>
<evidence type="ECO:0000259" key="5">
    <source>
        <dbReference type="PROSITE" id="PS50089"/>
    </source>
</evidence>
<dbReference type="PANTHER" id="PTHR25462:SF296">
    <property type="entry name" value="MEIOTIC P26, ISOFORM F"/>
    <property type="match status" value="1"/>
</dbReference>
<dbReference type="PROSITE" id="PS50089">
    <property type="entry name" value="ZF_RING_2"/>
    <property type="match status" value="1"/>
</dbReference>
<accession>A0A177BBN1</accession>
<dbReference type="InterPro" id="IPR047153">
    <property type="entry name" value="TRIM45/56/19-like"/>
</dbReference>
<dbReference type="AlphaFoldDB" id="A0A177BBN1"/>
<reference evidence="7 8" key="1">
    <citation type="submission" date="2016-04" db="EMBL/GenBank/DDBJ databases">
        <title>The genome of Intoshia linei affirms orthonectids as highly simplified spiralians.</title>
        <authorList>
            <person name="Mikhailov K.V."/>
            <person name="Slusarev G.S."/>
            <person name="Nikitin M.A."/>
            <person name="Logacheva M.D."/>
            <person name="Penin A."/>
            <person name="Aleoshin V."/>
            <person name="Panchin Y.V."/>
        </authorList>
    </citation>
    <scope>NUCLEOTIDE SEQUENCE [LARGE SCALE GENOMIC DNA]</scope>
    <source>
        <strain evidence="7">Intl2013</strain>
        <tissue evidence="7">Whole animal</tissue>
    </source>
</reference>
<evidence type="ECO:0000313" key="8">
    <source>
        <dbReference type="Proteomes" id="UP000078046"/>
    </source>
</evidence>
<dbReference type="EMBL" id="LWCA01000027">
    <property type="protein sequence ID" value="OAF71738.1"/>
    <property type="molecule type" value="Genomic_DNA"/>
</dbReference>
<dbReference type="GO" id="GO:0008270">
    <property type="term" value="F:zinc ion binding"/>
    <property type="evidence" value="ECO:0007669"/>
    <property type="project" value="UniProtKB-KW"/>
</dbReference>
<evidence type="ECO:0000256" key="2">
    <source>
        <dbReference type="ARBA" id="ARBA00022771"/>
    </source>
</evidence>
<dbReference type="InterPro" id="IPR001841">
    <property type="entry name" value="Znf_RING"/>
</dbReference>
<dbReference type="CDD" id="cd19756">
    <property type="entry name" value="Bbox2"/>
    <property type="match status" value="1"/>
</dbReference>
<dbReference type="InterPro" id="IPR013083">
    <property type="entry name" value="Znf_RING/FYVE/PHD"/>
</dbReference>
<protein>
    <submittedName>
        <fullName evidence="7">Uncharacterized protein</fullName>
    </submittedName>
</protein>
<feature type="domain" description="B box-type" evidence="6">
    <location>
        <begin position="134"/>
        <end position="182"/>
    </location>
</feature>
<feature type="domain" description="B box-type" evidence="6">
    <location>
        <begin position="202"/>
        <end position="237"/>
    </location>
</feature>
<dbReference type="SUPFAM" id="SSF57850">
    <property type="entry name" value="RING/U-box"/>
    <property type="match status" value="1"/>
</dbReference>
<organism evidence="7 8">
    <name type="scientific">Intoshia linei</name>
    <dbReference type="NCBI Taxonomy" id="1819745"/>
    <lineage>
        <taxon>Eukaryota</taxon>
        <taxon>Metazoa</taxon>
        <taxon>Spiralia</taxon>
        <taxon>Lophotrochozoa</taxon>
        <taxon>Mesozoa</taxon>
        <taxon>Orthonectida</taxon>
        <taxon>Rhopaluridae</taxon>
        <taxon>Intoshia</taxon>
    </lineage>
</organism>
<evidence type="ECO:0000256" key="4">
    <source>
        <dbReference type="PROSITE-ProRule" id="PRU00024"/>
    </source>
</evidence>